<evidence type="ECO:0000313" key="5">
    <source>
        <dbReference type="EMBL" id="BDM69997.1"/>
    </source>
</evidence>
<dbReference type="EMBL" id="AP026073">
    <property type="protein sequence ID" value="BDM69997.1"/>
    <property type="molecule type" value="Genomic_DNA"/>
</dbReference>
<evidence type="ECO:0000256" key="2">
    <source>
        <dbReference type="ARBA" id="ARBA00023125"/>
    </source>
</evidence>
<evidence type="ECO:0000256" key="3">
    <source>
        <dbReference type="ARBA" id="ARBA00023163"/>
    </source>
</evidence>
<dbReference type="InterPro" id="IPR009057">
    <property type="entry name" value="Homeodomain-like_sf"/>
</dbReference>
<protein>
    <recommendedName>
        <fullName evidence="4">HTH araC/xylS-type domain-containing protein</fullName>
    </recommendedName>
</protein>
<keyword evidence="6" id="KW-1185">Reference proteome</keyword>
<keyword evidence="2" id="KW-0238">DNA-binding</keyword>
<dbReference type="RefSeq" id="WP_261953818.1">
    <property type="nucleotide sequence ID" value="NZ_AP026073.1"/>
</dbReference>
<dbReference type="Pfam" id="PF12833">
    <property type="entry name" value="HTH_18"/>
    <property type="match status" value="1"/>
</dbReference>
<dbReference type="PANTHER" id="PTHR43280">
    <property type="entry name" value="ARAC-FAMILY TRANSCRIPTIONAL REGULATOR"/>
    <property type="match status" value="1"/>
</dbReference>
<dbReference type="Gene3D" id="1.10.10.60">
    <property type="entry name" value="Homeodomain-like"/>
    <property type="match status" value="1"/>
</dbReference>
<feature type="domain" description="HTH araC/xylS-type" evidence="4">
    <location>
        <begin position="40"/>
        <end position="141"/>
    </location>
</feature>
<dbReference type="SMART" id="SM00342">
    <property type="entry name" value="HTH_ARAC"/>
    <property type="match status" value="1"/>
</dbReference>
<reference evidence="5" key="1">
    <citation type="submission" date="2022-06" db="EMBL/GenBank/DDBJ databases">
        <title>Complete genome sequence of Streptomyces nigrescens HEK616.</title>
        <authorList>
            <person name="Asamizu S."/>
            <person name="Onaka H."/>
        </authorList>
    </citation>
    <scope>NUCLEOTIDE SEQUENCE</scope>
    <source>
        <strain evidence="5">HEK616</strain>
    </source>
</reference>
<dbReference type="InterPro" id="IPR018060">
    <property type="entry name" value="HTH_AraC"/>
</dbReference>
<proteinExistence type="predicted"/>
<dbReference type="Proteomes" id="UP001059597">
    <property type="component" value="Chromosome"/>
</dbReference>
<evidence type="ECO:0000313" key="6">
    <source>
        <dbReference type="Proteomes" id="UP001059597"/>
    </source>
</evidence>
<sequence>MKPLVQRVPSAQRQQHWYGNSRARVRFERLAEARGSALWARINAFIEQHLADPATTPQTVADAHHVSLRCLQQMFADHDTSPAAWIRHRRLEHCRLDLTNPRLHAQAVQAIAARWGFTDPAHFSRLFRAAYGMPPRDYRNLVPEACANRQQPCAE</sequence>
<dbReference type="PANTHER" id="PTHR43280:SF31">
    <property type="entry name" value="TRANSCRIPTIONAL REGULATORY PROTEIN"/>
    <property type="match status" value="1"/>
</dbReference>
<gene>
    <name evidence="5" type="ORF">HEK616_34840</name>
</gene>
<dbReference type="InterPro" id="IPR020449">
    <property type="entry name" value="Tscrpt_reg_AraC-type_HTH"/>
</dbReference>
<keyword evidence="1" id="KW-0805">Transcription regulation</keyword>
<name>A0ABM7ZUK6_STRNI</name>
<evidence type="ECO:0000259" key="4">
    <source>
        <dbReference type="PROSITE" id="PS01124"/>
    </source>
</evidence>
<evidence type="ECO:0000256" key="1">
    <source>
        <dbReference type="ARBA" id="ARBA00023015"/>
    </source>
</evidence>
<organism evidence="5 6">
    <name type="scientific">Streptomyces nigrescens</name>
    <dbReference type="NCBI Taxonomy" id="1920"/>
    <lineage>
        <taxon>Bacteria</taxon>
        <taxon>Bacillati</taxon>
        <taxon>Actinomycetota</taxon>
        <taxon>Actinomycetes</taxon>
        <taxon>Kitasatosporales</taxon>
        <taxon>Streptomycetaceae</taxon>
        <taxon>Streptomyces</taxon>
    </lineage>
</organism>
<accession>A0ABM7ZUK6</accession>
<dbReference type="PROSITE" id="PS01124">
    <property type="entry name" value="HTH_ARAC_FAMILY_2"/>
    <property type="match status" value="1"/>
</dbReference>
<dbReference type="SUPFAM" id="SSF46689">
    <property type="entry name" value="Homeodomain-like"/>
    <property type="match status" value="1"/>
</dbReference>
<dbReference type="PRINTS" id="PR00032">
    <property type="entry name" value="HTHARAC"/>
</dbReference>
<keyword evidence="3" id="KW-0804">Transcription</keyword>